<name>A0A9P8PAW9_9ASCO</name>
<feature type="chain" id="PRO_5040204004" evidence="1">
    <location>
        <begin position="19"/>
        <end position="283"/>
    </location>
</feature>
<comment type="caution">
    <text evidence="2">The sequence shown here is derived from an EMBL/GenBank/DDBJ whole genome shotgun (WGS) entry which is preliminary data.</text>
</comment>
<gene>
    <name evidence="2" type="ORF">OGAPHI_002658</name>
</gene>
<evidence type="ECO:0000256" key="1">
    <source>
        <dbReference type="SAM" id="SignalP"/>
    </source>
</evidence>
<evidence type="ECO:0000313" key="3">
    <source>
        <dbReference type="Proteomes" id="UP000769157"/>
    </source>
</evidence>
<accession>A0A9P8PAW9</accession>
<dbReference type="GeneID" id="70234625"/>
<organism evidence="2 3">
    <name type="scientific">Ogataea philodendri</name>
    <dbReference type="NCBI Taxonomy" id="1378263"/>
    <lineage>
        <taxon>Eukaryota</taxon>
        <taxon>Fungi</taxon>
        <taxon>Dikarya</taxon>
        <taxon>Ascomycota</taxon>
        <taxon>Saccharomycotina</taxon>
        <taxon>Pichiomycetes</taxon>
        <taxon>Pichiales</taxon>
        <taxon>Pichiaceae</taxon>
        <taxon>Ogataea</taxon>
    </lineage>
</organism>
<dbReference type="Proteomes" id="UP000769157">
    <property type="component" value="Unassembled WGS sequence"/>
</dbReference>
<keyword evidence="3" id="KW-1185">Reference proteome</keyword>
<reference evidence="2" key="2">
    <citation type="submission" date="2021-01" db="EMBL/GenBank/DDBJ databases">
        <authorList>
            <person name="Schikora-Tamarit M.A."/>
        </authorList>
    </citation>
    <scope>NUCLEOTIDE SEQUENCE</scope>
    <source>
        <strain evidence="2">CBS6075</strain>
    </source>
</reference>
<evidence type="ECO:0000313" key="2">
    <source>
        <dbReference type="EMBL" id="KAH3668903.1"/>
    </source>
</evidence>
<keyword evidence="1" id="KW-0732">Signal</keyword>
<dbReference type="EMBL" id="JAEUBE010000158">
    <property type="protein sequence ID" value="KAH3668903.1"/>
    <property type="molecule type" value="Genomic_DNA"/>
</dbReference>
<feature type="signal peptide" evidence="1">
    <location>
        <begin position="1"/>
        <end position="18"/>
    </location>
</feature>
<dbReference type="AlphaFoldDB" id="A0A9P8PAW9"/>
<protein>
    <submittedName>
        <fullName evidence="2">Uncharacterized protein</fullName>
    </submittedName>
</protein>
<sequence>MLLFRLLTALSVVPFSAALTRYTNNDWVSLGNNLSAVLLLQGQLPQEVYKQVPDPVFLDDRTTINPYGLVNLTSLMVASKEAREERQVDHTDVEIVSHLLGLKFDPGLLFQLAQMGLGAAGATTAPVFDITIHEPQSTSDKCRLRFQPLLDYARMAGNAAYEKLSWETLQKVDSPVDVPTVIAGWLKNASKKNLCQGFVYAIKDDHKPADYWIVAGIPWTTGCSCYSVSTVNDLAKSLQDLWTSVFNHEADSSLIIMDDGGSWRANVILLDGCNAAQKGLTLW</sequence>
<reference evidence="2" key="1">
    <citation type="journal article" date="2021" name="Open Biol.">
        <title>Shared evolutionary footprints suggest mitochondrial oxidative damage underlies multiple complex I losses in fungi.</title>
        <authorList>
            <person name="Schikora-Tamarit M.A."/>
            <person name="Marcet-Houben M."/>
            <person name="Nosek J."/>
            <person name="Gabaldon T."/>
        </authorList>
    </citation>
    <scope>NUCLEOTIDE SEQUENCE</scope>
    <source>
        <strain evidence="2">CBS6075</strain>
    </source>
</reference>
<proteinExistence type="predicted"/>
<dbReference type="RefSeq" id="XP_046063317.1">
    <property type="nucleotide sequence ID" value="XM_046203552.1"/>
</dbReference>